<dbReference type="Gene3D" id="2.40.70.10">
    <property type="entry name" value="Acid Proteases"/>
    <property type="match status" value="2"/>
</dbReference>
<dbReference type="InterPro" id="IPR001461">
    <property type="entry name" value="Aspartic_peptidase_A1"/>
</dbReference>
<gene>
    <name evidence="6" type="ORF">UCRPC4_g04386</name>
</gene>
<feature type="region of interest" description="Disordered" evidence="2">
    <location>
        <begin position="544"/>
        <end position="563"/>
    </location>
</feature>
<dbReference type="PANTHER" id="PTHR47966">
    <property type="entry name" value="BETA-SITE APP-CLEAVING ENZYME, ISOFORM A-RELATED"/>
    <property type="match status" value="1"/>
</dbReference>
<comment type="caution">
    <text evidence="6">The sequence shown here is derived from an EMBL/GenBank/DDBJ whole genome shotgun (WGS) entry which is preliminary data.</text>
</comment>
<evidence type="ECO:0000259" key="5">
    <source>
        <dbReference type="PROSITE" id="PS51767"/>
    </source>
</evidence>
<dbReference type="InterPro" id="IPR021109">
    <property type="entry name" value="Peptidase_aspartic_dom_sf"/>
</dbReference>
<dbReference type="SUPFAM" id="SSF50630">
    <property type="entry name" value="Acid proteases"/>
    <property type="match status" value="1"/>
</dbReference>
<dbReference type="PROSITE" id="PS51257">
    <property type="entry name" value="PROKAR_LIPOPROTEIN"/>
    <property type="match status" value="1"/>
</dbReference>
<sequence length="639" mass="69855">MGLSSKVLQWLAILALFAGSCSSSRPAPLAIPPNTDKWLGYDGNWSPVTILVGKPAQWVYVLPNILSNELWVIGPSGCNDSTTCIDARGGVFDSSQSKTWQAWGSFELVFNQELGVTGEAYYGSDRISPNQGPTVSDQIIGIVNNTQFYTGYLGLGVTGQVFGAATRETYLTSLVMAGVIPSYSFGYTAGAYYRLKRVPASLTLGGFDRVRYIPNDVTFSLDANARPVVALNQMLVTSTANLSTHTGSGPNWTSPLTLSSESDAALFVIDSSTPFLWLPETVCDRFANAFGLFYNETLQLYTYENNVTSPTELGNWNLTFTFTIADTPGSSKSINLTLPFDAFNLQLSSPFPGLNTTKSPLEYFPLRRAANSTQYTIGRLFLQETYLTVDYERGNFSLAQALFEDASTSDIAEIARPANSTWPGPRRSSLSVGAKVGIGVGAVAGFLLFVCLLILFLRWFRRRNNNLQSTPRTRLSAFLSSAKRAFTKGTQPLPQTGSQHISELPASKRQPNELLVDQTTGRFELDDSVPVEVEGSHVPSAYYSHESHRLNPPNPSTVESHSSTMKYQHNQYSHNLTESHDTLPRYTLVESENVDGQDSVSPLSSPHQRRRLSNPPFTPGSRSVDLGFSSGSVSPFKSA</sequence>
<feature type="region of interest" description="Disordered" evidence="2">
    <location>
        <begin position="591"/>
        <end position="639"/>
    </location>
</feature>
<feature type="signal peptide" evidence="4">
    <location>
        <begin position="1"/>
        <end position="23"/>
    </location>
</feature>
<evidence type="ECO:0000313" key="6">
    <source>
        <dbReference type="EMBL" id="KKY19779.1"/>
    </source>
</evidence>
<evidence type="ECO:0000256" key="1">
    <source>
        <dbReference type="ARBA" id="ARBA00007447"/>
    </source>
</evidence>
<keyword evidence="3" id="KW-0472">Membrane</keyword>
<feature type="chain" id="PRO_5002543629" evidence="4">
    <location>
        <begin position="24"/>
        <end position="639"/>
    </location>
</feature>
<dbReference type="InterPro" id="IPR034164">
    <property type="entry name" value="Pepsin-like_dom"/>
</dbReference>
<protein>
    <submittedName>
        <fullName evidence="6">Putative eukaryotic aspartyl protease family protein</fullName>
    </submittedName>
</protein>
<dbReference type="PROSITE" id="PS51767">
    <property type="entry name" value="PEPTIDASE_A1"/>
    <property type="match status" value="1"/>
</dbReference>
<reference evidence="6 7" key="1">
    <citation type="submission" date="2015-05" db="EMBL/GenBank/DDBJ databases">
        <title>Distinctive expansion of gene families associated with plant cell wall degradation and secondary metabolism in the genomes of grapevine trunk pathogens.</title>
        <authorList>
            <person name="Lawrence D.P."/>
            <person name="Travadon R."/>
            <person name="Rolshausen P.E."/>
            <person name="Baumgartner K."/>
        </authorList>
    </citation>
    <scope>NUCLEOTIDE SEQUENCE [LARGE SCALE GENOMIC DNA]</scope>
    <source>
        <strain evidence="6">UCRPC4</strain>
    </source>
</reference>
<dbReference type="GO" id="GO:0004190">
    <property type="term" value="F:aspartic-type endopeptidase activity"/>
    <property type="evidence" value="ECO:0007669"/>
    <property type="project" value="InterPro"/>
</dbReference>
<keyword evidence="6" id="KW-0378">Hydrolase</keyword>
<dbReference type="Pfam" id="PF00026">
    <property type="entry name" value="Asp"/>
    <property type="match status" value="1"/>
</dbReference>
<organism evidence="6 7">
    <name type="scientific">Phaeomoniella chlamydospora</name>
    <name type="common">Phaeoacremonium chlamydosporum</name>
    <dbReference type="NCBI Taxonomy" id="158046"/>
    <lineage>
        <taxon>Eukaryota</taxon>
        <taxon>Fungi</taxon>
        <taxon>Dikarya</taxon>
        <taxon>Ascomycota</taxon>
        <taxon>Pezizomycotina</taxon>
        <taxon>Eurotiomycetes</taxon>
        <taxon>Chaetothyriomycetidae</taxon>
        <taxon>Phaeomoniellales</taxon>
        <taxon>Phaeomoniellaceae</taxon>
        <taxon>Phaeomoniella</taxon>
    </lineage>
</organism>
<evidence type="ECO:0000256" key="4">
    <source>
        <dbReference type="SAM" id="SignalP"/>
    </source>
</evidence>
<reference evidence="6 7" key="2">
    <citation type="submission" date="2015-05" db="EMBL/GenBank/DDBJ databases">
        <authorList>
            <person name="Morales-Cruz A."/>
            <person name="Amrine K.C."/>
            <person name="Cantu D."/>
        </authorList>
    </citation>
    <scope>NUCLEOTIDE SEQUENCE [LARGE SCALE GENOMIC DNA]</scope>
    <source>
        <strain evidence="6">UCRPC4</strain>
    </source>
</reference>
<dbReference type="GO" id="GO:0006508">
    <property type="term" value="P:proteolysis"/>
    <property type="evidence" value="ECO:0007669"/>
    <property type="project" value="UniProtKB-KW"/>
</dbReference>
<dbReference type="OrthoDB" id="4074350at2759"/>
<dbReference type="EMBL" id="LCWF01000105">
    <property type="protein sequence ID" value="KKY19779.1"/>
    <property type="molecule type" value="Genomic_DNA"/>
</dbReference>
<feature type="domain" description="Peptidase A1" evidence="5">
    <location>
        <begin position="46"/>
        <end position="399"/>
    </location>
</feature>
<dbReference type="AlphaFoldDB" id="A0A0G2EBA4"/>
<evidence type="ECO:0000256" key="2">
    <source>
        <dbReference type="SAM" id="MobiDB-lite"/>
    </source>
</evidence>
<keyword evidence="4" id="KW-0732">Signal</keyword>
<keyword evidence="6" id="KW-0645">Protease</keyword>
<dbReference type="CDD" id="cd05471">
    <property type="entry name" value="pepsin_like"/>
    <property type="match status" value="1"/>
</dbReference>
<comment type="similarity">
    <text evidence="1">Belongs to the peptidase A1 family.</text>
</comment>
<keyword evidence="7" id="KW-1185">Reference proteome</keyword>
<keyword evidence="3" id="KW-1133">Transmembrane helix</keyword>
<dbReference type="PANTHER" id="PTHR47966:SF51">
    <property type="entry name" value="BETA-SITE APP-CLEAVING ENZYME, ISOFORM A-RELATED"/>
    <property type="match status" value="1"/>
</dbReference>
<name>A0A0G2EBA4_PHACM</name>
<dbReference type="Proteomes" id="UP000053317">
    <property type="component" value="Unassembled WGS sequence"/>
</dbReference>
<keyword evidence="3" id="KW-0812">Transmembrane</keyword>
<feature type="compositionally biased region" description="Polar residues" evidence="2">
    <location>
        <begin position="629"/>
        <end position="639"/>
    </location>
</feature>
<dbReference type="GO" id="GO:0000324">
    <property type="term" value="C:fungal-type vacuole"/>
    <property type="evidence" value="ECO:0007669"/>
    <property type="project" value="TreeGrafter"/>
</dbReference>
<feature type="transmembrane region" description="Helical" evidence="3">
    <location>
        <begin position="436"/>
        <end position="457"/>
    </location>
</feature>
<feature type="compositionally biased region" description="Polar residues" evidence="2">
    <location>
        <begin position="594"/>
        <end position="606"/>
    </location>
</feature>
<dbReference type="InterPro" id="IPR033121">
    <property type="entry name" value="PEPTIDASE_A1"/>
</dbReference>
<accession>A0A0G2EBA4</accession>
<evidence type="ECO:0000256" key="3">
    <source>
        <dbReference type="SAM" id="Phobius"/>
    </source>
</evidence>
<proteinExistence type="inferred from homology"/>
<evidence type="ECO:0000313" key="7">
    <source>
        <dbReference type="Proteomes" id="UP000053317"/>
    </source>
</evidence>